<evidence type="ECO:0000313" key="9">
    <source>
        <dbReference type="Proteomes" id="UP000182135"/>
    </source>
</evidence>
<protein>
    <submittedName>
        <fullName evidence="8">PTS system, mannose-specific IIB component</fullName>
    </submittedName>
</protein>
<name>A0A1I2M428_9CLOT</name>
<dbReference type="AlphaFoldDB" id="A0A1I2M428"/>
<accession>A0A1I2M428</accession>
<dbReference type="Pfam" id="PF03830">
    <property type="entry name" value="PTSIIB_sorb"/>
    <property type="match status" value="1"/>
</dbReference>
<reference evidence="8 9" key="1">
    <citation type="submission" date="2016-10" db="EMBL/GenBank/DDBJ databases">
        <authorList>
            <person name="de Groot N.N."/>
        </authorList>
    </citation>
    <scope>NUCLEOTIDE SEQUENCE [LARGE SCALE GENOMIC DNA]</scope>
    <source>
        <strain evidence="8 9">NLAE-zl-G419</strain>
    </source>
</reference>
<dbReference type="EMBL" id="FOOE01000012">
    <property type="protein sequence ID" value="SFF84307.1"/>
    <property type="molecule type" value="Genomic_DNA"/>
</dbReference>
<dbReference type="PROSITE" id="PS51101">
    <property type="entry name" value="PTS_EIIB_TYPE_4"/>
    <property type="match status" value="1"/>
</dbReference>
<keyword evidence="4" id="KW-0762">Sugar transport</keyword>
<keyword evidence="2" id="KW-0813">Transport</keyword>
<evidence type="ECO:0000256" key="3">
    <source>
        <dbReference type="ARBA" id="ARBA00022490"/>
    </source>
</evidence>
<evidence type="ECO:0000256" key="5">
    <source>
        <dbReference type="ARBA" id="ARBA00022679"/>
    </source>
</evidence>
<dbReference type="eggNOG" id="COG3444">
    <property type="taxonomic scope" value="Bacteria"/>
</dbReference>
<dbReference type="InterPro" id="IPR004720">
    <property type="entry name" value="PTS_IIB_sorbose-sp"/>
</dbReference>
<dbReference type="GO" id="GO:0016301">
    <property type="term" value="F:kinase activity"/>
    <property type="evidence" value="ECO:0007669"/>
    <property type="project" value="UniProtKB-KW"/>
</dbReference>
<dbReference type="GO" id="GO:0008982">
    <property type="term" value="F:protein-N(PI)-phosphohistidine-sugar phosphotransferase activity"/>
    <property type="evidence" value="ECO:0007669"/>
    <property type="project" value="InterPro"/>
</dbReference>
<comment type="subcellular location">
    <subcellularLocation>
        <location evidence="1">Cytoplasm</location>
    </subcellularLocation>
</comment>
<dbReference type="OrthoDB" id="9788818at2"/>
<dbReference type="SUPFAM" id="SSF52728">
    <property type="entry name" value="PTS IIb component"/>
    <property type="match status" value="1"/>
</dbReference>
<keyword evidence="6" id="KW-0598">Phosphotransferase system</keyword>
<gene>
    <name evidence="8" type="ORF">SAMN04487885_11257</name>
</gene>
<evidence type="ECO:0000256" key="7">
    <source>
        <dbReference type="ARBA" id="ARBA00022777"/>
    </source>
</evidence>
<dbReference type="Proteomes" id="UP000182135">
    <property type="component" value="Unassembled WGS sequence"/>
</dbReference>
<dbReference type="RefSeq" id="WP_027639938.1">
    <property type="nucleotide sequence ID" value="NZ_BAAACD010000011.1"/>
</dbReference>
<evidence type="ECO:0000256" key="2">
    <source>
        <dbReference type="ARBA" id="ARBA00022448"/>
    </source>
</evidence>
<dbReference type="GO" id="GO:0009401">
    <property type="term" value="P:phosphoenolpyruvate-dependent sugar phosphotransferase system"/>
    <property type="evidence" value="ECO:0007669"/>
    <property type="project" value="UniProtKB-KW"/>
</dbReference>
<dbReference type="Gene3D" id="3.40.35.10">
    <property type="entry name" value="Phosphotransferase system, sorbose subfamily IIB component"/>
    <property type="match status" value="1"/>
</dbReference>
<evidence type="ECO:0000256" key="1">
    <source>
        <dbReference type="ARBA" id="ARBA00004496"/>
    </source>
</evidence>
<dbReference type="GO" id="GO:0005737">
    <property type="term" value="C:cytoplasm"/>
    <property type="evidence" value="ECO:0007669"/>
    <property type="project" value="UniProtKB-SubCell"/>
</dbReference>
<proteinExistence type="predicted"/>
<evidence type="ECO:0000256" key="4">
    <source>
        <dbReference type="ARBA" id="ARBA00022597"/>
    </source>
</evidence>
<dbReference type="STRING" id="1529.SAMN04487885_11257"/>
<dbReference type="InterPro" id="IPR036667">
    <property type="entry name" value="PTS_IIB_sorbose-sp_sf"/>
</dbReference>
<keyword evidence="7" id="KW-0418">Kinase</keyword>
<sequence>MGIKLVRIDDRLIHGQVCSTWIGDYGVEQVLIINDKVSKDPVQKSVVGLAAPAGVRVLVFGIDQFIEVIKKNPIKKDTLLLFTTSTDVLKAVNGGLHIDKVNAGGMRYNETRKRLTKSISVTAEEEKAFKDLMNKGIEVFIQMVPKDDVIYMKDMI</sequence>
<evidence type="ECO:0000256" key="6">
    <source>
        <dbReference type="ARBA" id="ARBA00022683"/>
    </source>
</evidence>
<keyword evidence="3" id="KW-0963">Cytoplasm</keyword>
<evidence type="ECO:0000313" key="8">
    <source>
        <dbReference type="EMBL" id="SFF84307.1"/>
    </source>
</evidence>
<organism evidence="8 9">
    <name type="scientific">Clostridium cadaveris</name>
    <dbReference type="NCBI Taxonomy" id="1529"/>
    <lineage>
        <taxon>Bacteria</taxon>
        <taxon>Bacillati</taxon>
        <taxon>Bacillota</taxon>
        <taxon>Clostridia</taxon>
        <taxon>Eubacteriales</taxon>
        <taxon>Clostridiaceae</taxon>
        <taxon>Clostridium</taxon>
    </lineage>
</organism>
<keyword evidence="9" id="KW-1185">Reference proteome</keyword>
<keyword evidence="5" id="KW-0808">Transferase</keyword>